<proteinExistence type="inferred from homology"/>
<dbReference type="STRING" id="1963862.B4O97_10000"/>
<dbReference type="InterPro" id="IPR056798">
    <property type="entry name" value="ADH_Fe_C"/>
</dbReference>
<dbReference type="PANTHER" id="PTHR11496:SF102">
    <property type="entry name" value="ALCOHOL DEHYDROGENASE 4"/>
    <property type="match status" value="1"/>
</dbReference>
<evidence type="ECO:0000313" key="7">
    <source>
        <dbReference type="Proteomes" id="UP000192343"/>
    </source>
</evidence>
<protein>
    <submittedName>
        <fullName evidence="6">Uncharacterized protein</fullName>
    </submittedName>
</protein>
<feature type="domain" description="Fe-containing alcohol dehydrogenase-like C-terminal" evidence="5">
    <location>
        <begin position="194"/>
        <end position="378"/>
    </location>
</feature>
<dbReference type="AlphaFoldDB" id="A0A1Y1RXH1"/>
<organism evidence="6 7">
    <name type="scientific">Marispirochaeta aestuarii</name>
    <dbReference type="NCBI Taxonomy" id="1963862"/>
    <lineage>
        <taxon>Bacteria</taxon>
        <taxon>Pseudomonadati</taxon>
        <taxon>Spirochaetota</taxon>
        <taxon>Spirochaetia</taxon>
        <taxon>Spirochaetales</taxon>
        <taxon>Spirochaetaceae</taxon>
        <taxon>Marispirochaeta</taxon>
    </lineage>
</organism>
<dbReference type="InterPro" id="IPR039697">
    <property type="entry name" value="Alcohol_dehydrogenase_Fe"/>
</dbReference>
<feature type="coiled-coil region" evidence="3">
    <location>
        <begin position="303"/>
        <end position="337"/>
    </location>
</feature>
<dbReference type="EMBL" id="MWQY01000010">
    <property type="protein sequence ID" value="ORC35061.1"/>
    <property type="molecule type" value="Genomic_DNA"/>
</dbReference>
<comment type="similarity">
    <text evidence="1">Belongs to the iron-containing alcohol dehydrogenase family.</text>
</comment>
<name>A0A1Y1RXH1_9SPIO</name>
<dbReference type="InterPro" id="IPR001670">
    <property type="entry name" value="ADH_Fe/GldA"/>
</dbReference>
<keyword evidence="7" id="KW-1185">Reference proteome</keyword>
<sequence>MKTLKVAALPRLLIEEGAFEKLPDLVAESSVRRIGIVHGRAVWSRWGDRLCRELSSRDIEFVEVPVSGEPSPRIVDDIVNTWSENKPGLIIALGGGSVIDAAKAVAAMLAEPGAAGKRSVKDFLEGVGSTVPSGASLPVYAVPTTAGTGSEATKNAVLSEIGGFKKSLRHDNFVPKLALIDPLLAVDAPLGVSAAAGLDAITQLMEALMSTGSSSFTDALAVSGLVAAGRAFPALLQNPGNVSARGKMGYAAYLSGVVLANAGLGMIHGAASPIGAAREIPHGLVCGLLLPGTVRRILMRARAQEQRLLIRKLEKAAEALNSEVDDLAELLDGWLEDSGLPGFGEYGFTADELVELAGATGMKESPVLFSEKEVAEIFLERL</sequence>
<dbReference type="RefSeq" id="WP_083050510.1">
    <property type="nucleotide sequence ID" value="NZ_MWQY01000010.1"/>
</dbReference>
<comment type="caution">
    <text evidence="6">The sequence shown here is derived from an EMBL/GenBank/DDBJ whole genome shotgun (WGS) entry which is preliminary data.</text>
</comment>
<evidence type="ECO:0000256" key="3">
    <source>
        <dbReference type="SAM" id="Coils"/>
    </source>
</evidence>
<dbReference type="PANTHER" id="PTHR11496">
    <property type="entry name" value="ALCOHOL DEHYDROGENASE"/>
    <property type="match status" value="1"/>
</dbReference>
<evidence type="ECO:0000259" key="5">
    <source>
        <dbReference type="Pfam" id="PF25137"/>
    </source>
</evidence>
<evidence type="ECO:0000313" key="6">
    <source>
        <dbReference type="EMBL" id="ORC35061.1"/>
    </source>
</evidence>
<keyword evidence="3" id="KW-0175">Coiled coil</keyword>
<dbReference type="GO" id="GO:0046872">
    <property type="term" value="F:metal ion binding"/>
    <property type="evidence" value="ECO:0007669"/>
    <property type="project" value="InterPro"/>
</dbReference>
<dbReference type="Pfam" id="PF25137">
    <property type="entry name" value="ADH_Fe_C"/>
    <property type="match status" value="1"/>
</dbReference>
<evidence type="ECO:0000256" key="2">
    <source>
        <dbReference type="ARBA" id="ARBA00023002"/>
    </source>
</evidence>
<evidence type="ECO:0000259" key="4">
    <source>
        <dbReference type="Pfam" id="PF00465"/>
    </source>
</evidence>
<dbReference type="OrthoDB" id="9804734at2"/>
<keyword evidence="2" id="KW-0560">Oxidoreductase</keyword>
<dbReference type="Pfam" id="PF00465">
    <property type="entry name" value="Fe-ADH"/>
    <property type="match status" value="1"/>
</dbReference>
<accession>A0A1Y1RXH1</accession>
<dbReference type="Proteomes" id="UP000192343">
    <property type="component" value="Unassembled WGS sequence"/>
</dbReference>
<reference evidence="6 7" key="1">
    <citation type="submission" date="2017-03" db="EMBL/GenBank/DDBJ databases">
        <title>Draft Genome sequence of Marispirochaeta sp. strain JC444.</title>
        <authorList>
            <person name="Shivani Y."/>
            <person name="Subhash Y."/>
            <person name="Sasikala C."/>
            <person name="Ramana C."/>
        </authorList>
    </citation>
    <scope>NUCLEOTIDE SEQUENCE [LARGE SCALE GENOMIC DNA]</scope>
    <source>
        <strain evidence="6 7">JC444</strain>
    </source>
</reference>
<dbReference type="GO" id="GO:0004022">
    <property type="term" value="F:alcohol dehydrogenase (NAD+) activity"/>
    <property type="evidence" value="ECO:0007669"/>
    <property type="project" value="TreeGrafter"/>
</dbReference>
<feature type="domain" description="Alcohol dehydrogenase iron-type/glycerol dehydrogenase GldA" evidence="4">
    <location>
        <begin position="11"/>
        <end position="182"/>
    </location>
</feature>
<dbReference type="SUPFAM" id="SSF56796">
    <property type="entry name" value="Dehydroquinate synthase-like"/>
    <property type="match status" value="1"/>
</dbReference>
<gene>
    <name evidence="6" type="ORF">B4O97_10000</name>
</gene>
<dbReference type="Gene3D" id="3.40.50.1970">
    <property type="match status" value="1"/>
</dbReference>
<dbReference type="Gene3D" id="1.20.1090.10">
    <property type="entry name" value="Dehydroquinate synthase-like - alpha domain"/>
    <property type="match status" value="1"/>
</dbReference>
<evidence type="ECO:0000256" key="1">
    <source>
        <dbReference type="ARBA" id="ARBA00007358"/>
    </source>
</evidence>